<dbReference type="EMBL" id="LKCW01000200">
    <property type="protein sequence ID" value="KPM36525.1"/>
    <property type="molecule type" value="Genomic_DNA"/>
</dbReference>
<gene>
    <name evidence="3" type="ORF">AK830_g10055</name>
</gene>
<feature type="region of interest" description="Disordered" evidence="1">
    <location>
        <begin position="1"/>
        <end position="107"/>
    </location>
</feature>
<keyword evidence="4" id="KW-1185">Reference proteome</keyword>
<protein>
    <recommendedName>
        <fullName evidence="2">FHA domain-containing protein</fullName>
    </recommendedName>
</protein>
<dbReference type="InterPro" id="IPR000253">
    <property type="entry name" value="FHA_dom"/>
</dbReference>
<evidence type="ECO:0000313" key="4">
    <source>
        <dbReference type="Proteomes" id="UP000050424"/>
    </source>
</evidence>
<feature type="compositionally biased region" description="Polar residues" evidence="1">
    <location>
        <begin position="82"/>
        <end position="95"/>
    </location>
</feature>
<organism evidence="3 4">
    <name type="scientific">Neonectria ditissima</name>
    <dbReference type="NCBI Taxonomy" id="78410"/>
    <lineage>
        <taxon>Eukaryota</taxon>
        <taxon>Fungi</taxon>
        <taxon>Dikarya</taxon>
        <taxon>Ascomycota</taxon>
        <taxon>Pezizomycotina</taxon>
        <taxon>Sordariomycetes</taxon>
        <taxon>Hypocreomycetidae</taxon>
        <taxon>Hypocreales</taxon>
        <taxon>Nectriaceae</taxon>
        <taxon>Neonectria</taxon>
    </lineage>
</organism>
<dbReference type="AlphaFoldDB" id="A0A0P7B4D2"/>
<dbReference type="OrthoDB" id="5348546at2759"/>
<proteinExistence type="predicted"/>
<accession>A0A0P7B4D2</accession>
<comment type="caution">
    <text evidence="3">The sequence shown here is derived from an EMBL/GenBank/DDBJ whole genome shotgun (WGS) entry which is preliminary data.</text>
</comment>
<evidence type="ECO:0000313" key="3">
    <source>
        <dbReference type="EMBL" id="KPM36525.1"/>
    </source>
</evidence>
<feature type="region of interest" description="Disordered" evidence="1">
    <location>
        <begin position="396"/>
        <end position="415"/>
    </location>
</feature>
<name>A0A0P7B4D2_9HYPO</name>
<evidence type="ECO:0000256" key="1">
    <source>
        <dbReference type="SAM" id="MobiDB-lite"/>
    </source>
</evidence>
<dbReference type="STRING" id="78410.A0A0P7B4D2"/>
<reference evidence="3 4" key="1">
    <citation type="submission" date="2015-09" db="EMBL/GenBank/DDBJ databases">
        <title>Draft genome of a European isolate of the apple canker pathogen Neonectria ditissima.</title>
        <authorList>
            <person name="Gomez-Cortecero A."/>
            <person name="Harrison R.J."/>
            <person name="Armitage A.D."/>
        </authorList>
    </citation>
    <scope>NUCLEOTIDE SEQUENCE [LARGE SCALE GENOMIC DNA]</scope>
    <source>
        <strain evidence="3 4">R09/05</strain>
    </source>
</reference>
<dbReference type="PROSITE" id="PS50006">
    <property type="entry name" value="FHA_DOMAIN"/>
    <property type="match status" value="1"/>
</dbReference>
<dbReference type="Proteomes" id="UP000050424">
    <property type="component" value="Unassembled WGS sequence"/>
</dbReference>
<evidence type="ECO:0000259" key="2">
    <source>
        <dbReference type="PROSITE" id="PS50006"/>
    </source>
</evidence>
<sequence length="534" mass="58329">MDSISSSPRLGHDQHASAEPTLPAIPRPSSSFTMAGCKRPAPTLLPPFEPLSSSPGLPRPVKRQNTNACSGRAHLKYPTPVPTSSTGILSSSPPQQRAAGPGRERAPLSAVPAVELSENGETLIMGRSSNSSHFQLSANRLISRVHVKARFVAAPSLLEPGKIEIVCNGWNGLKLHCQGRTWELFKGDSFTSETEGSEIMVDVQDARVLVQWPKRGADNLSDTTWDDSPTRGNALLHLSPLRRGTRIASPVSPTPVGSSSRRLQALLPGHRDHGIHIYEDEPELPEPKRELADMDVNISMCTEATASFSSEPEEHDPDEENDPIVHSFGPFGADISCRLASITTKSPKIFKGIKRAPNPLSLGPATSLFAPRQIPSNPMSPTKKSFEMPLPVELDSPLSSPPRERTMSASPTPTPAPIEINPAVANHVINQLAFSRLSSTPLSTIMQHLPAEEKKDLTKEVLRASIEATPCIGIIEREGKDAAGKLLESEYYYVPERDNDEQRRAAVVDGLRKPSLRACRKQHKQYYWKRPRTP</sequence>
<feature type="domain" description="FHA" evidence="2">
    <location>
        <begin position="123"/>
        <end position="176"/>
    </location>
</feature>